<sequence>MPYDLYYWPGLPGRGEFARLVLEAAGVPYRDVARLPEAEGGGVAAMQAFMVGRGHDGPLPFAPPFLVEGELVVSQSAVIAAFLGEHHGLAPEAEAERIFARSIAVTTADLVAEAHDVHHPVGVGLYYEDQKPEATRRAAEFRESRMPKFLGWYEALIARNPHDSGTLVGPDITYADLGLYQVLRGLAYAFPKRMETLRPDYPLAHALADKVDALPRIAAYRASDRATGFNENGIFRHYPELDAA</sequence>
<protein>
    <submittedName>
        <fullName evidence="1">Glutathione S-transferase</fullName>
    </submittedName>
</protein>
<reference evidence="1" key="1">
    <citation type="submission" date="2022-11" db="EMBL/GenBank/DDBJ databases">
        <title>beta-Carotene-producing bacterium, Jeongeuplla avenae sp. nov., alleviates the salt stress of Arabidopsis seedlings.</title>
        <authorList>
            <person name="Jiang L."/>
            <person name="Lee J."/>
        </authorList>
    </citation>
    <scope>NUCLEOTIDE SEQUENCE</scope>
    <source>
        <strain evidence="1">DY_R2A_6</strain>
    </source>
</reference>
<accession>A0ACD4NNY0</accession>
<keyword evidence="2" id="KW-1185">Reference proteome</keyword>
<evidence type="ECO:0000313" key="2">
    <source>
        <dbReference type="Proteomes" id="UP001163223"/>
    </source>
</evidence>
<dbReference type="EMBL" id="CP113520">
    <property type="protein sequence ID" value="WAJ28574.1"/>
    <property type="molecule type" value="Genomic_DNA"/>
</dbReference>
<proteinExistence type="predicted"/>
<dbReference type="Proteomes" id="UP001163223">
    <property type="component" value="Chromosome"/>
</dbReference>
<organism evidence="1 2">
    <name type="scientific">Antarcticirhabdus aurantiaca</name>
    <dbReference type="NCBI Taxonomy" id="2606717"/>
    <lineage>
        <taxon>Bacteria</taxon>
        <taxon>Pseudomonadati</taxon>
        <taxon>Pseudomonadota</taxon>
        <taxon>Alphaproteobacteria</taxon>
        <taxon>Hyphomicrobiales</taxon>
        <taxon>Aurantimonadaceae</taxon>
        <taxon>Antarcticirhabdus</taxon>
    </lineage>
</organism>
<name>A0ACD4NNY0_9HYPH</name>
<gene>
    <name evidence="1" type="ORF">OXU80_27875</name>
</gene>
<evidence type="ECO:0000313" key="1">
    <source>
        <dbReference type="EMBL" id="WAJ28574.1"/>
    </source>
</evidence>